<protein>
    <submittedName>
        <fullName evidence="1">DNA primase</fullName>
    </submittedName>
</protein>
<organism evidence="1">
    <name type="scientific">mine drainage metagenome</name>
    <dbReference type="NCBI Taxonomy" id="410659"/>
    <lineage>
        <taxon>unclassified sequences</taxon>
        <taxon>metagenomes</taxon>
        <taxon>ecological metagenomes</taxon>
    </lineage>
</organism>
<reference evidence="1" key="2">
    <citation type="journal article" date="2014" name="ISME J.">
        <title>Microbial stratification in low pH oxic and suboxic macroscopic growths along an acid mine drainage.</title>
        <authorList>
            <person name="Mendez-Garcia C."/>
            <person name="Mesa V."/>
            <person name="Sprenger R.R."/>
            <person name="Richter M."/>
            <person name="Diez M.S."/>
            <person name="Solano J."/>
            <person name="Bargiela R."/>
            <person name="Golyshina O.V."/>
            <person name="Manteca A."/>
            <person name="Ramos J.L."/>
            <person name="Gallego J.R."/>
            <person name="Llorente I."/>
            <person name="Martins Dos Santos V.A."/>
            <person name="Jensen O.N."/>
            <person name="Pelaez A.I."/>
            <person name="Sanchez J."/>
            <person name="Ferrer M."/>
        </authorList>
    </citation>
    <scope>NUCLEOTIDE SEQUENCE</scope>
</reference>
<name>T0Z5N4_9ZZZZ</name>
<reference evidence="1" key="1">
    <citation type="submission" date="2013-08" db="EMBL/GenBank/DDBJ databases">
        <authorList>
            <person name="Mendez C."/>
            <person name="Richter M."/>
            <person name="Ferrer M."/>
            <person name="Sanchez J."/>
        </authorList>
    </citation>
    <scope>NUCLEOTIDE SEQUENCE</scope>
</reference>
<dbReference type="AlphaFoldDB" id="T0Z5N4"/>
<gene>
    <name evidence="1" type="ORF">B2A_11058</name>
</gene>
<feature type="non-terminal residue" evidence="1">
    <location>
        <position position="134"/>
    </location>
</feature>
<sequence length="134" mass="14550">MNVDPNATKYMIRARISADGVIEKPDVVGAVFGQTEGLLGDELDLRDLQKSGRVGRIEVEIDSKKGKSEGEVLIPSSLDQVETAILASGLETVDRIGPCKARIEVVTVEDVRTAKRARIVDRAKGILNKMMTES</sequence>
<accession>T0Z5N4</accession>
<evidence type="ECO:0000313" key="1">
    <source>
        <dbReference type="EMBL" id="EQD40353.1"/>
    </source>
</evidence>
<dbReference type="EMBL" id="AUZZ01007975">
    <property type="protein sequence ID" value="EQD40353.1"/>
    <property type="molecule type" value="Genomic_DNA"/>
</dbReference>
<proteinExistence type="predicted"/>
<comment type="caution">
    <text evidence="1">The sequence shown here is derived from an EMBL/GenBank/DDBJ whole genome shotgun (WGS) entry which is preliminary data.</text>
</comment>